<evidence type="ECO:0000313" key="2">
    <source>
        <dbReference type="Proteomes" id="UP000054359"/>
    </source>
</evidence>
<dbReference type="AlphaFoldDB" id="A0A087SYY4"/>
<evidence type="ECO:0000313" key="1">
    <source>
        <dbReference type="EMBL" id="KFM58073.1"/>
    </source>
</evidence>
<gene>
    <name evidence="1" type="ORF">X975_17774</name>
</gene>
<dbReference type="Proteomes" id="UP000054359">
    <property type="component" value="Unassembled WGS sequence"/>
</dbReference>
<organism evidence="1 2">
    <name type="scientific">Stegodyphus mimosarum</name>
    <name type="common">African social velvet spider</name>
    <dbReference type="NCBI Taxonomy" id="407821"/>
    <lineage>
        <taxon>Eukaryota</taxon>
        <taxon>Metazoa</taxon>
        <taxon>Ecdysozoa</taxon>
        <taxon>Arthropoda</taxon>
        <taxon>Chelicerata</taxon>
        <taxon>Arachnida</taxon>
        <taxon>Araneae</taxon>
        <taxon>Araneomorphae</taxon>
        <taxon>Entelegynae</taxon>
        <taxon>Eresoidea</taxon>
        <taxon>Eresidae</taxon>
        <taxon>Stegodyphus</taxon>
    </lineage>
</organism>
<sequence>RKGGRCKLKRKGLSRIFPASVYAKHHKLHESADVTVMWQLFKALGIHFHMDTS</sequence>
<protein>
    <submittedName>
        <fullName evidence="1">Uncharacterized protein</fullName>
    </submittedName>
</protein>
<reference evidence="1 2" key="1">
    <citation type="submission" date="2013-11" db="EMBL/GenBank/DDBJ databases">
        <title>Genome sequencing of Stegodyphus mimosarum.</title>
        <authorList>
            <person name="Bechsgaard J."/>
        </authorList>
    </citation>
    <scope>NUCLEOTIDE SEQUENCE [LARGE SCALE GENOMIC DNA]</scope>
</reference>
<name>A0A087SYY4_STEMI</name>
<keyword evidence="2" id="KW-1185">Reference proteome</keyword>
<accession>A0A087SYY4</accession>
<proteinExistence type="predicted"/>
<dbReference type="EMBL" id="KK112603">
    <property type="protein sequence ID" value="KFM58073.1"/>
    <property type="molecule type" value="Genomic_DNA"/>
</dbReference>
<feature type="non-terminal residue" evidence="1">
    <location>
        <position position="1"/>
    </location>
</feature>
<feature type="non-terminal residue" evidence="1">
    <location>
        <position position="53"/>
    </location>
</feature>